<reference evidence="2" key="3">
    <citation type="submission" date="2024-01" db="EMBL/GenBank/DDBJ databases">
        <authorList>
            <person name="Coelho M.A."/>
            <person name="David-Palma M."/>
            <person name="Shea T."/>
            <person name="Sun S."/>
            <person name="Cuomo C.A."/>
            <person name="Heitman J."/>
        </authorList>
    </citation>
    <scope>NUCLEOTIDE SEQUENCE</scope>
    <source>
        <strain evidence="2">CBS 7841</strain>
    </source>
</reference>
<sequence>MLLNPRKTVLLICDVQERFRPAIHGFDSVASTICKLVKASQALEVPVFVTEQNPKALGSTVKEIKDLLDQEKTQVLGIVSKTKFSMLTEDTMSYFKDYSYYDSFILTGIESHICVLQTAIDLLRRSPAPRVYLPADAISSCNKEEIPLALQYLRQQGAIITTSESLIYRLTVDAKNENFKYIAKLTKDEKENTTKALQTLVKPLFLE</sequence>
<dbReference type="Pfam" id="PF00857">
    <property type="entry name" value="Isochorismatase"/>
    <property type="match status" value="1"/>
</dbReference>
<dbReference type="InterPro" id="IPR050993">
    <property type="entry name" value="Isochorismatase_domain"/>
</dbReference>
<dbReference type="RefSeq" id="XP_066067695.1">
    <property type="nucleotide sequence ID" value="XM_066211598.1"/>
</dbReference>
<dbReference type="GeneID" id="91086382"/>
<dbReference type="SUPFAM" id="SSF52499">
    <property type="entry name" value="Isochorismatase-like hydrolases"/>
    <property type="match status" value="1"/>
</dbReference>
<dbReference type="KEGG" id="cdep:91086382"/>
<dbReference type="AlphaFoldDB" id="A0A1E3IRH9"/>
<evidence type="ECO:0000313" key="3">
    <source>
        <dbReference type="Proteomes" id="UP000094043"/>
    </source>
</evidence>
<dbReference type="OrthoDB" id="269496at2759"/>
<comment type="similarity">
    <text evidence="1">Belongs to the isochorismatase family.</text>
</comment>
<dbReference type="InterPro" id="IPR000868">
    <property type="entry name" value="Isochorismatase-like_dom"/>
</dbReference>
<name>A0A1E3IRH9_9TREE</name>
<reference evidence="2" key="1">
    <citation type="submission" date="2016-06" db="EMBL/GenBank/DDBJ databases">
        <authorList>
            <person name="Cuomo C."/>
            <person name="Litvintseva A."/>
            <person name="Heitman J."/>
            <person name="Chen Y."/>
            <person name="Sun S."/>
            <person name="Springer D."/>
            <person name="Dromer F."/>
            <person name="Young S."/>
            <person name="Zeng Q."/>
            <person name="Chapman S."/>
            <person name="Gujja S."/>
            <person name="Saif S."/>
            <person name="Birren B."/>
        </authorList>
    </citation>
    <scope>NUCLEOTIDE SEQUENCE</scope>
    <source>
        <strain evidence="2">CBS 7841</strain>
    </source>
</reference>
<dbReference type="PANTHER" id="PTHR14119:SF3">
    <property type="entry name" value="ISOCHORISMATASE DOMAIN-CONTAINING PROTEIN 2"/>
    <property type="match status" value="1"/>
</dbReference>
<organism evidence="2 3">
    <name type="scientific">Cryptococcus depauperatus CBS 7841</name>
    <dbReference type="NCBI Taxonomy" id="1295531"/>
    <lineage>
        <taxon>Eukaryota</taxon>
        <taxon>Fungi</taxon>
        <taxon>Dikarya</taxon>
        <taxon>Basidiomycota</taxon>
        <taxon>Agaricomycotina</taxon>
        <taxon>Tremellomycetes</taxon>
        <taxon>Tremellales</taxon>
        <taxon>Cryptococcaceae</taxon>
        <taxon>Cryptococcus</taxon>
    </lineage>
</organism>
<dbReference type="VEuPathDB" id="FungiDB:L203_01426"/>
<accession>A0A1E3IRH9</accession>
<dbReference type="EMBL" id="CP143785">
    <property type="protein sequence ID" value="WVN86995.1"/>
    <property type="molecule type" value="Genomic_DNA"/>
</dbReference>
<dbReference type="Proteomes" id="UP000094043">
    <property type="component" value="Chromosome 2"/>
</dbReference>
<dbReference type="InterPro" id="IPR036380">
    <property type="entry name" value="Isochorismatase-like_sf"/>
</dbReference>
<proteinExistence type="inferred from homology"/>
<dbReference type="Gene3D" id="3.40.50.850">
    <property type="entry name" value="Isochorismatase-like"/>
    <property type="match status" value="1"/>
</dbReference>
<dbReference type="PANTHER" id="PTHR14119">
    <property type="entry name" value="HYDROLASE"/>
    <property type="match status" value="1"/>
</dbReference>
<gene>
    <name evidence="2" type="ORF">L203_102170</name>
</gene>
<protein>
    <submittedName>
        <fullName evidence="2">Uncharacterized protein</fullName>
    </submittedName>
</protein>
<evidence type="ECO:0000256" key="1">
    <source>
        <dbReference type="ARBA" id="ARBA00006336"/>
    </source>
</evidence>
<evidence type="ECO:0000313" key="2">
    <source>
        <dbReference type="EMBL" id="WVN86995.1"/>
    </source>
</evidence>
<reference evidence="2" key="2">
    <citation type="journal article" date="2022" name="Elife">
        <title>Obligate sexual reproduction of a homothallic fungus closely related to the Cryptococcus pathogenic species complex.</title>
        <authorList>
            <person name="Passer A.R."/>
            <person name="Clancey S.A."/>
            <person name="Shea T."/>
            <person name="David-Palma M."/>
            <person name="Averette A.F."/>
            <person name="Boekhout T."/>
            <person name="Porcel B.M."/>
            <person name="Nowrousian M."/>
            <person name="Cuomo C.A."/>
            <person name="Sun S."/>
            <person name="Heitman J."/>
            <person name="Coelho M.A."/>
        </authorList>
    </citation>
    <scope>NUCLEOTIDE SEQUENCE</scope>
    <source>
        <strain evidence="2">CBS 7841</strain>
    </source>
</reference>
<keyword evidence="3" id="KW-1185">Reference proteome</keyword>